<dbReference type="PANTHER" id="PTHR38039">
    <property type="entry name" value="TOXIN YOEB"/>
    <property type="match status" value="1"/>
</dbReference>
<dbReference type="InterPro" id="IPR009614">
    <property type="entry name" value="YoeB_toxin"/>
</dbReference>
<dbReference type="GO" id="GO:0016787">
    <property type="term" value="F:hydrolase activity"/>
    <property type="evidence" value="ECO:0007669"/>
    <property type="project" value="UniProtKB-KW"/>
</dbReference>
<dbReference type="GO" id="GO:0006401">
    <property type="term" value="P:RNA catabolic process"/>
    <property type="evidence" value="ECO:0007669"/>
    <property type="project" value="InterPro"/>
</dbReference>
<dbReference type="InterPro" id="IPR035093">
    <property type="entry name" value="RelE/ParE_toxin_dom_sf"/>
</dbReference>
<evidence type="ECO:0000256" key="2">
    <source>
        <dbReference type="ARBA" id="ARBA00022649"/>
    </source>
</evidence>
<dbReference type="AlphaFoldDB" id="A0A149R123"/>
<comment type="caution">
    <text evidence="7">The sequence shown here is derived from an EMBL/GenBank/DDBJ whole genome shotgun (WGS) entry which is preliminary data.</text>
</comment>
<keyword evidence="4" id="KW-0255">Endonuclease</keyword>
<evidence type="ECO:0000256" key="1">
    <source>
        <dbReference type="ARBA" id="ARBA00008172"/>
    </source>
</evidence>
<dbReference type="Pfam" id="PF06769">
    <property type="entry name" value="YoeB_toxin"/>
    <property type="match status" value="1"/>
</dbReference>
<accession>A0A149R123</accession>
<dbReference type="Proteomes" id="UP000075473">
    <property type="component" value="Unassembled WGS sequence"/>
</dbReference>
<reference evidence="7 8" key="1">
    <citation type="submission" date="2015-06" db="EMBL/GenBank/DDBJ databases">
        <title>Improved classification and identification of acetic acid bacteria using matrix-assisted laser desorption/ionization time-of-flight mass spectrometry; Gluconobacter nephelii and Gluconobacter uchimurae are later heterotypic synonyms of Gluconobacter japonicus and Gluconobacter oxydans, respectively.</title>
        <authorList>
            <person name="Li L."/>
            <person name="Cleenwerck I."/>
            <person name="De Vuyst L."/>
            <person name="Vandamme P."/>
        </authorList>
    </citation>
    <scope>NUCLEOTIDE SEQUENCE [LARGE SCALE GENOMIC DNA]</scope>
    <source>
        <strain evidence="7 8">LMG 1625</strain>
    </source>
</reference>
<protein>
    <recommendedName>
        <fullName evidence="6">Putative mRNA interferase YoeB</fullName>
    </recommendedName>
</protein>
<gene>
    <name evidence="7" type="ORF">AD928_00350</name>
</gene>
<dbReference type="EMBL" id="LHZA01000047">
    <property type="protein sequence ID" value="KXV03278.1"/>
    <property type="molecule type" value="Genomic_DNA"/>
</dbReference>
<evidence type="ECO:0000256" key="6">
    <source>
        <dbReference type="ARBA" id="ARBA00030388"/>
    </source>
</evidence>
<dbReference type="NCBIfam" id="TIGR02116">
    <property type="entry name" value="toxin_Txe_YoeB"/>
    <property type="match status" value="1"/>
</dbReference>
<sequence>MKVIFHEDGWEDYLSWFQSDNAVLEKINALIEDVRRHPFQGIGKPEPLKGQLSGWWSRRITGEHRLVYRVQGRAGEDQRIEIAQCRFHY</sequence>
<evidence type="ECO:0000256" key="5">
    <source>
        <dbReference type="ARBA" id="ARBA00022801"/>
    </source>
</evidence>
<evidence type="ECO:0000256" key="3">
    <source>
        <dbReference type="ARBA" id="ARBA00022722"/>
    </source>
</evidence>
<dbReference type="GO" id="GO:0004519">
    <property type="term" value="F:endonuclease activity"/>
    <property type="evidence" value="ECO:0007669"/>
    <property type="project" value="UniProtKB-KW"/>
</dbReference>
<comment type="similarity">
    <text evidence="1">Belongs to the YoeB family.</text>
</comment>
<organism evidence="7 8">
    <name type="scientific">Acetobacter cerevisiae</name>
    <dbReference type="NCBI Taxonomy" id="178900"/>
    <lineage>
        <taxon>Bacteria</taxon>
        <taxon>Pseudomonadati</taxon>
        <taxon>Pseudomonadota</taxon>
        <taxon>Alphaproteobacteria</taxon>
        <taxon>Acetobacterales</taxon>
        <taxon>Acetobacteraceae</taxon>
        <taxon>Acetobacter</taxon>
    </lineage>
</organism>
<keyword evidence="2" id="KW-1277">Toxin-antitoxin system</keyword>
<evidence type="ECO:0000256" key="4">
    <source>
        <dbReference type="ARBA" id="ARBA00022759"/>
    </source>
</evidence>
<proteinExistence type="inferred from homology"/>
<dbReference type="PANTHER" id="PTHR38039:SF1">
    <property type="entry name" value="TOXIN YOEB"/>
    <property type="match status" value="1"/>
</dbReference>
<dbReference type="PATRIC" id="fig|178900.5.peg.3005"/>
<dbReference type="RefSeq" id="WP_014106724.1">
    <property type="nucleotide sequence ID" value="NZ_JAMYZS010000046.1"/>
</dbReference>
<keyword evidence="5" id="KW-0378">Hydrolase</keyword>
<evidence type="ECO:0000313" key="7">
    <source>
        <dbReference type="EMBL" id="KXV03278.1"/>
    </source>
</evidence>
<dbReference type="Gene3D" id="3.30.2310.20">
    <property type="entry name" value="RelE-like"/>
    <property type="match status" value="1"/>
</dbReference>
<keyword evidence="3" id="KW-0540">Nuclease</keyword>
<dbReference type="GO" id="GO:0045892">
    <property type="term" value="P:negative regulation of DNA-templated transcription"/>
    <property type="evidence" value="ECO:0007669"/>
    <property type="project" value="TreeGrafter"/>
</dbReference>
<evidence type="ECO:0000313" key="8">
    <source>
        <dbReference type="Proteomes" id="UP000075473"/>
    </source>
</evidence>
<name>A0A149R123_9PROT</name>
<dbReference type="SUPFAM" id="SSF143011">
    <property type="entry name" value="RelE-like"/>
    <property type="match status" value="1"/>
</dbReference>